<gene>
    <name evidence="1" type="ORF">UFOVP58_12</name>
</gene>
<organism evidence="1">
    <name type="scientific">uncultured Caudovirales phage</name>
    <dbReference type="NCBI Taxonomy" id="2100421"/>
    <lineage>
        <taxon>Viruses</taxon>
        <taxon>Duplodnaviria</taxon>
        <taxon>Heunggongvirae</taxon>
        <taxon>Uroviricota</taxon>
        <taxon>Caudoviricetes</taxon>
        <taxon>Peduoviridae</taxon>
        <taxon>Maltschvirus</taxon>
        <taxon>Maltschvirus maltsch</taxon>
    </lineage>
</organism>
<evidence type="ECO:0000313" key="1">
    <source>
        <dbReference type="EMBL" id="CAB4124579.1"/>
    </source>
</evidence>
<proteinExistence type="predicted"/>
<name>A0A6J5KXB6_9CAUD</name>
<reference evidence="1" key="1">
    <citation type="submission" date="2020-04" db="EMBL/GenBank/DDBJ databases">
        <authorList>
            <person name="Chiriac C."/>
            <person name="Salcher M."/>
            <person name="Ghai R."/>
            <person name="Kavagutti S V."/>
        </authorList>
    </citation>
    <scope>NUCLEOTIDE SEQUENCE</scope>
</reference>
<protein>
    <submittedName>
        <fullName evidence="1">Uncharacterized protein</fullName>
    </submittedName>
</protein>
<accession>A0A6J5KXB6</accession>
<sequence>MRTPKPNGQGKPFKSGPSWLDRDYLNYLKWYEEVMNSCRNGKRSKKINIGY</sequence>
<dbReference type="EMBL" id="LR796186">
    <property type="protein sequence ID" value="CAB4124579.1"/>
    <property type="molecule type" value="Genomic_DNA"/>
</dbReference>